<feature type="chain" id="PRO_5040496193" description="Secreted protein" evidence="1">
    <location>
        <begin position="23"/>
        <end position="82"/>
    </location>
</feature>
<name>A0A9P8UY89_9PEZI</name>
<dbReference type="Proteomes" id="UP000758603">
    <property type="component" value="Unassembled WGS sequence"/>
</dbReference>
<dbReference type="RefSeq" id="XP_045964862.1">
    <property type="nucleotide sequence ID" value="XM_046101546.1"/>
</dbReference>
<organism evidence="2 3">
    <name type="scientific">Truncatella angustata</name>
    <dbReference type="NCBI Taxonomy" id="152316"/>
    <lineage>
        <taxon>Eukaryota</taxon>
        <taxon>Fungi</taxon>
        <taxon>Dikarya</taxon>
        <taxon>Ascomycota</taxon>
        <taxon>Pezizomycotina</taxon>
        <taxon>Sordariomycetes</taxon>
        <taxon>Xylariomycetidae</taxon>
        <taxon>Amphisphaeriales</taxon>
        <taxon>Sporocadaceae</taxon>
        <taxon>Truncatella</taxon>
    </lineage>
</organism>
<keyword evidence="3" id="KW-1185">Reference proteome</keyword>
<sequence length="82" mass="8590">MYCGLLPLLVLVLVLPLASARAAGVVGAPPLQVNTDSGSHCPLTRYLTSIRAADRHPLGQLVQSCSDTLVSAFTSVFAFAIH</sequence>
<evidence type="ECO:0000256" key="1">
    <source>
        <dbReference type="SAM" id="SignalP"/>
    </source>
</evidence>
<keyword evidence="1" id="KW-0732">Signal</keyword>
<dbReference type="EMBL" id="JAGPXC010000001">
    <property type="protein sequence ID" value="KAH6660731.1"/>
    <property type="molecule type" value="Genomic_DNA"/>
</dbReference>
<gene>
    <name evidence="2" type="ORF">BKA67DRAFT_549015</name>
</gene>
<comment type="caution">
    <text evidence="2">The sequence shown here is derived from an EMBL/GenBank/DDBJ whole genome shotgun (WGS) entry which is preliminary data.</text>
</comment>
<accession>A0A9P8UY89</accession>
<evidence type="ECO:0000313" key="3">
    <source>
        <dbReference type="Proteomes" id="UP000758603"/>
    </source>
</evidence>
<evidence type="ECO:0008006" key="4">
    <source>
        <dbReference type="Google" id="ProtNLM"/>
    </source>
</evidence>
<protein>
    <recommendedName>
        <fullName evidence="4">Secreted protein</fullName>
    </recommendedName>
</protein>
<evidence type="ECO:0000313" key="2">
    <source>
        <dbReference type="EMBL" id="KAH6660731.1"/>
    </source>
</evidence>
<dbReference type="GeneID" id="70130438"/>
<feature type="signal peptide" evidence="1">
    <location>
        <begin position="1"/>
        <end position="22"/>
    </location>
</feature>
<reference evidence="2" key="1">
    <citation type="journal article" date="2021" name="Nat. Commun.">
        <title>Genetic determinants of endophytism in the Arabidopsis root mycobiome.</title>
        <authorList>
            <person name="Mesny F."/>
            <person name="Miyauchi S."/>
            <person name="Thiergart T."/>
            <person name="Pickel B."/>
            <person name="Atanasova L."/>
            <person name="Karlsson M."/>
            <person name="Huettel B."/>
            <person name="Barry K.W."/>
            <person name="Haridas S."/>
            <person name="Chen C."/>
            <person name="Bauer D."/>
            <person name="Andreopoulos W."/>
            <person name="Pangilinan J."/>
            <person name="LaButti K."/>
            <person name="Riley R."/>
            <person name="Lipzen A."/>
            <person name="Clum A."/>
            <person name="Drula E."/>
            <person name="Henrissat B."/>
            <person name="Kohler A."/>
            <person name="Grigoriev I.V."/>
            <person name="Martin F.M."/>
            <person name="Hacquard S."/>
        </authorList>
    </citation>
    <scope>NUCLEOTIDE SEQUENCE</scope>
    <source>
        <strain evidence="2">MPI-SDFR-AT-0073</strain>
    </source>
</reference>
<dbReference type="AlphaFoldDB" id="A0A9P8UY89"/>
<proteinExistence type="predicted"/>